<reference evidence="2" key="1">
    <citation type="submission" date="2020-05" db="EMBL/GenBank/DDBJ databases">
        <authorList>
            <person name="Chiriac C."/>
            <person name="Salcher M."/>
            <person name="Ghai R."/>
            <person name="Kavagutti S V."/>
        </authorList>
    </citation>
    <scope>NUCLEOTIDE SEQUENCE</scope>
</reference>
<dbReference type="PRINTS" id="PR00081">
    <property type="entry name" value="GDHRDH"/>
</dbReference>
<name>A0A6J5YS02_9ZZZZ</name>
<dbReference type="EMBL" id="CAESAF010000020">
    <property type="protein sequence ID" value="CAB4333071.1"/>
    <property type="molecule type" value="Genomic_DNA"/>
</dbReference>
<dbReference type="InterPro" id="IPR002347">
    <property type="entry name" value="SDR_fam"/>
</dbReference>
<dbReference type="GO" id="GO:0016616">
    <property type="term" value="F:oxidoreductase activity, acting on the CH-OH group of donors, NAD or NADP as acceptor"/>
    <property type="evidence" value="ECO:0007669"/>
    <property type="project" value="TreeGrafter"/>
</dbReference>
<evidence type="ECO:0000256" key="1">
    <source>
        <dbReference type="ARBA" id="ARBA00006484"/>
    </source>
</evidence>
<organism evidence="2">
    <name type="scientific">freshwater metagenome</name>
    <dbReference type="NCBI Taxonomy" id="449393"/>
    <lineage>
        <taxon>unclassified sequences</taxon>
        <taxon>metagenomes</taxon>
        <taxon>ecological metagenomes</taxon>
    </lineage>
</organism>
<gene>
    <name evidence="2" type="ORF">UFOPK3574_00347</name>
</gene>
<dbReference type="SUPFAM" id="SSF51735">
    <property type="entry name" value="NAD(P)-binding Rossmann-fold domains"/>
    <property type="match status" value="1"/>
</dbReference>
<dbReference type="Gene3D" id="3.40.50.720">
    <property type="entry name" value="NAD(P)-binding Rossmann-like Domain"/>
    <property type="match status" value="1"/>
</dbReference>
<dbReference type="PANTHER" id="PTHR42760">
    <property type="entry name" value="SHORT-CHAIN DEHYDROGENASES/REDUCTASES FAMILY MEMBER"/>
    <property type="match status" value="1"/>
</dbReference>
<dbReference type="AlphaFoldDB" id="A0A6J5YS02"/>
<evidence type="ECO:0000313" key="2">
    <source>
        <dbReference type="EMBL" id="CAB4333071.1"/>
    </source>
</evidence>
<dbReference type="InterPro" id="IPR036291">
    <property type="entry name" value="NAD(P)-bd_dom_sf"/>
</dbReference>
<dbReference type="FunFam" id="3.40.50.720:FF:000084">
    <property type="entry name" value="Short-chain dehydrogenase reductase"/>
    <property type="match status" value="1"/>
</dbReference>
<dbReference type="Pfam" id="PF13561">
    <property type="entry name" value="adh_short_C2"/>
    <property type="match status" value="1"/>
</dbReference>
<dbReference type="CDD" id="cd05233">
    <property type="entry name" value="SDR_c"/>
    <property type="match status" value="1"/>
</dbReference>
<comment type="similarity">
    <text evidence="1">Belongs to the short-chain dehydrogenases/reductases (SDR) family.</text>
</comment>
<accession>A0A6J5YS02</accession>
<dbReference type="PRINTS" id="PR00080">
    <property type="entry name" value="SDRFAMILY"/>
</dbReference>
<sequence length="264" mass="28156">MTNRSMTDLFSMKDRVAIVTGGGTHLGSAFTESLSELGAHVYIASRRAELCEETAAAMRARSLNVTALACDVTDEESVNSLVDQVMEREGRLDVFVANAGGSNTTAHPPHADVDEFRWTLEKNLTSTYMCAQAAGRVMIAQKSGSIIALGSIASRLAGDPRIYIEGFKRSGAPYVAAKAGTLALTKALAAEYSPHGVRVNCICPGQIPNDLTDKVQAEKFRTMNAFHRTGLAEDIKGACALLASDAGKWITGTDILVDGGWSIW</sequence>
<protein>
    <submittedName>
        <fullName evidence="2">Unannotated protein</fullName>
    </submittedName>
</protein>
<proteinExistence type="inferred from homology"/>